<evidence type="ECO:0000313" key="1">
    <source>
        <dbReference type="EMBL" id="OWZ00850.1"/>
    </source>
</evidence>
<keyword evidence="2" id="KW-1185">Reference proteome</keyword>
<protein>
    <submittedName>
        <fullName evidence="1">Uncharacterized protein</fullName>
    </submittedName>
</protein>
<gene>
    <name evidence="1" type="ORF">PHMEG_00027871</name>
</gene>
<dbReference type="EMBL" id="NBNE01007282">
    <property type="protein sequence ID" value="OWZ00850.1"/>
    <property type="molecule type" value="Genomic_DNA"/>
</dbReference>
<evidence type="ECO:0000313" key="2">
    <source>
        <dbReference type="Proteomes" id="UP000198211"/>
    </source>
</evidence>
<organism evidence="1 2">
    <name type="scientific">Phytophthora megakarya</name>
    <dbReference type="NCBI Taxonomy" id="4795"/>
    <lineage>
        <taxon>Eukaryota</taxon>
        <taxon>Sar</taxon>
        <taxon>Stramenopiles</taxon>
        <taxon>Oomycota</taxon>
        <taxon>Peronosporomycetes</taxon>
        <taxon>Peronosporales</taxon>
        <taxon>Peronosporaceae</taxon>
        <taxon>Phytophthora</taxon>
    </lineage>
</organism>
<dbReference type="AlphaFoldDB" id="A0A225V8U9"/>
<comment type="caution">
    <text evidence="1">The sequence shown here is derived from an EMBL/GenBank/DDBJ whole genome shotgun (WGS) entry which is preliminary data.</text>
</comment>
<accession>A0A225V8U9</accession>
<dbReference type="OrthoDB" id="124492at2759"/>
<reference evidence="2" key="1">
    <citation type="submission" date="2017-03" db="EMBL/GenBank/DDBJ databases">
        <title>Phytopthora megakarya and P. palmivora, two closely related causual agents of cacao black pod achieved similar genome size and gene model numbers by different mechanisms.</title>
        <authorList>
            <person name="Ali S."/>
            <person name="Shao J."/>
            <person name="Larry D.J."/>
            <person name="Kronmiller B."/>
            <person name="Shen D."/>
            <person name="Strem M.D."/>
            <person name="Melnick R.L."/>
            <person name="Guiltinan M.J."/>
            <person name="Tyler B.M."/>
            <person name="Meinhardt L.W."/>
            <person name="Bailey B.A."/>
        </authorList>
    </citation>
    <scope>NUCLEOTIDE SEQUENCE [LARGE SCALE GENOMIC DNA]</scope>
    <source>
        <strain evidence="2">zdho120</strain>
    </source>
</reference>
<dbReference type="Proteomes" id="UP000198211">
    <property type="component" value="Unassembled WGS sequence"/>
</dbReference>
<proteinExistence type="predicted"/>
<sequence length="152" mass="17643">MVQWIRTHFSDCLVENEVVEAAARRGHLWLLENSNSHEGIEWGTKCIKKTAKSGHWNVVHWLHQPIGTHISELRFRGEVADSFYQCNTEELKWVIANGFKLSDYLSVDKWDLSKREKCWEVVRYVMNEGLSNGAILFNRPLPKLESSLSSGW</sequence>
<name>A0A225V8U9_9STRA</name>